<dbReference type="Gene3D" id="3.10.10.10">
    <property type="entry name" value="HIV Type 1 Reverse Transcriptase, subunit A, domain 1"/>
    <property type="match status" value="1"/>
</dbReference>
<feature type="region of interest" description="Disordered" evidence="5">
    <location>
        <begin position="337"/>
        <end position="356"/>
    </location>
</feature>
<dbReference type="PANTHER" id="PTHR37984">
    <property type="entry name" value="PROTEIN CBG26694"/>
    <property type="match status" value="1"/>
</dbReference>
<evidence type="ECO:0000256" key="2">
    <source>
        <dbReference type="ARBA" id="ARBA00012180"/>
    </source>
</evidence>
<feature type="compositionally biased region" description="Polar residues" evidence="5">
    <location>
        <begin position="56"/>
        <end position="65"/>
    </location>
</feature>
<dbReference type="Gene3D" id="3.30.70.270">
    <property type="match status" value="2"/>
</dbReference>
<dbReference type="GO" id="GO:0004523">
    <property type="term" value="F:RNA-DNA hybrid ribonuclease activity"/>
    <property type="evidence" value="ECO:0007669"/>
    <property type="project" value="UniProtKB-EC"/>
</dbReference>
<dbReference type="FunFam" id="3.10.20.370:FF:000001">
    <property type="entry name" value="Retrovirus-related Pol polyprotein from transposon 17.6-like protein"/>
    <property type="match status" value="1"/>
</dbReference>
<reference evidence="7 8" key="1">
    <citation type="submission" date="2024-04" db="EMBL/GenBank/DDBJ databases">
        <authorList>
            <person name="Waldvogel A.-M."/>
            <person name="Schoenle A."/>
        </authorList>
    </citation>
    <scope>NUCLEOTIDE SEQUENCE [LARGE SCALE GENOMIC DNA]</scope>
</reference>
<evidence type="ECO:0000256" key="1">
    <source>
        <dbReference type="ARBA" id="ARBA00010879"/>
    </source>
</evidence>
<feature type="compositionally biased region" description="Basic and acidic residues" evidence="5">
    <location>
        <begin position="23"/>
        <end position="36"/>
    </location>
</feature>
<keyword evidence="3" id="KW-0511">Multifunctional enzyme</keyword>
<dbReference type="PROSITE" id="PS50878">
    <property type="entry name" value="RT_POL"/>
    <property type="match status" value="1"/>
</dbReference>
<dbReference type="FunFam" id="1.10.340.70:FF:000001">
    <property type="entry name" value="Retrovirus-related Pol polyprotein from transposon gypsy-like Protein"/>
    <property type="match status" value="1"/>
</dbReference>
<dbReference type="PANTHER" id="PTHR37984:SF5">
    <property type="entry name" value="PROTEIN NYNRIN-LIKE"/>
    <property type="match status" value="1"/>
</dbReference>
<evidence type="ECO:0000313" key="8">
    <source>
        <dbReference type="Proteomes" id="UP001497482"/>
    </source>
</evidence>
<feature type="domain" description="Reverse transcriptase" evidence="6">
    <location>
        <begin position="441"/>
        <end position="620"/>
    </location>
</feature>
<dbReference type="InterPro" id="IPR043502">
    <property type="entry name" value="DNA/RNA_pol_sf"/>
</dbReference>
<dbReference type="Proteomes" id="UP001497482">
    <property type="component" value="Chromosome 2"/>
</dbReference>
<dbReference type="InterPro" id="IPR050951">
    <property type="entry name" value="Retrovirus_Pol_polyprotein"/>
</dbReference>
<evidence type="ECO:0000259" key="6">
    <source>
        <dbReference type="PROSITE" id="PS50878"/>
    </source>
</evidence>
<feature type="region of interest" description="Disordered" evidence="5">
    <location>
        <begin position="23"/>
        <end position="70"/>
    </location>
</feature>
<dbReference type="EC" id="3.1.26.4" evidence="2"/>
<protein>
    <recommendedName>
        <fullName evidence="4">Gypsy retrotransposon integrase-like protein 1</fullName>
        <ecNumber evidence="2">3.1.26.4</ecNumber>
    </recommendedName>
</protein>
<dbReference type="InterPro" id="IPR041577">
    <property type="entry name" value="RT_RNaseH_2"/>
</dbReference>
<dbReference type="InterPro" id="IPR043128">
    <property type="entry name" value="Rev_trsase/Diguanyl_cyclase"/>
</dbReference>
<dbReference type="EMBL" id="OZ035824">
    <property type="protein sequence ID" value="CAL1593115.1"/>
    <property type="molecule type" value="Genomic_DNA"/>
</dbReference>
<dbReference type="CDD" id="cd01647">
    <property type="entry name" value="RT_LTR"/>
    <property type="match status" value="1"/>
</dbReference>
<comment type="similarity">
    <text evidence="1">Belongs to the beta type-B retroviral polymerase family. HERV class-II K(HML-2) pol subfamily.</text>
</comment>
<evidence type="ECO:0000256" key="4">
    <source>
        <dbReference type="ARBA" id="ARBA00039658"/>
    </source>
</evidence>
<dbReference type="AlphaFoldDB" id="A0AAV2KYJ9"/>
<dbReference type="Pfam" id="PF17921">
    <property type="entry name" value="Integrase_H2C2"/>
    <property type="match status" value="1"/>
</dbReference>
<name>A0AAV2KYJ9_KNICA</name>
<evidence type="ECO:0000313" key="7">
    <source>
        <dbReference type="EMBL" id="CAL1593115.1"/>
    </source>
</evidence>
<dbReference type="InterPro" id="IPR041588">
    <property type="entry name" value="Integrase_H2C2"/>
</dbReference>
<gene>
    <name evidence="7" type="ORF">KC01_LOCUS22265</name>
</gene>
<dbReference type="Gene3D" id="3.10.20.370">
    <property type="match status" value="1"/>
</dbReference>
<evidence type="ECO:0000256" key="3">
    <source>
        <dbReference type="ARBA" id="ARBA00023268"/>
    </source>
</evidence>
<dbReference type="Gene3D" id="1.10.340.70">
    <property type="match status" value="1"/>
</dbReference>
<dbReference type="SUPFAM" id="SSF56672">
    <property type="entry name" value="DNA/RNA polymerases"/>
    <property type="match status" value="1"/>
</dbReference>
<dbReference type="Pfam" id="PF00078">
    <property type="entry name" value="RVT_1"/>
    <property type="match status" value="1"/>
</dbReference>
<dbReference type="Pfam" id="PF17919">
    <property type="entry name" value="RT_RNaseH_2"/>
    <property type="match status" value="1"/>
</dbReference>
<organism evidence="7 8">
    <name type="scientific">Knipowitschia caucasica</name>
    <name type="common">Caucasian dwarf goby</name>
    <name type="synonym">Pomatoschistus caucasicus</name>
    <dbReference type="NCBI Taxonomy" id="637954"/>
    <lineage>
        <taxon>Eukaryota</taxon>
        <taxon>Metazoa</taxon>
        <taxon>Chordata</taxon>
        <taxon>Craniata</taxon>
        <taxon>Vertebrata</taxon>
        <taxon>Euteleostomi</taxon>
        <taxon>Actinopterygii</taxon>
        <taxon>Neopterygii</taxon>
        <taxon>Teleostei</taxon>
        <taxon>Neoteleostei</taxon>
        <taxon>Acanthomorphata</taxon>
        <taxon>Gobiaria</taxon>
        <taxon>Gobiiformes</taxon>
        <taxon>Gobioidei</taxon>
        <taxon>Gobiidae</taxon>
        <taxon>Gobiinae</taxon>
        <taxon>Knipowitschia</taxon>
    </lineage>
</organism>
<dbReference type="CDD" id="cd09274">
    <property type="entry name" value="RNase_HI_RT_Ty3"/>
    <property type="match status" value="1"/>
</dbReference>
<feature type="compositionally biased region" description="Low complexity" evidence="5">
    <location>
        <begin position="827"/>
        <end position="836"/>
    </location>
</feature>
<dbReference type="InterPro" id="IPR000477">
    <property type="entry name" value="RT_dom"/>
</dbReference>
<sequence>MEREIEELERAVLENCRLLEEVEGAKPKRFQERHAADGYSTARPQRPLEAGWTPPHSASENQSTERPQRPLEAVHWGAVVDLVKSTLTLGPLTVDLQPEKRTRKRQRTRKVSPRGVVPAVAVQIQAVPAAAVQVVPAAAVQAVPAATVQAIPVAAVQAVPAAAVQAVPEAAVQAVPAGTVQAVPAAAVPVVQAVEVQAVPAAAVQVVPAVTVQAVPEAAVQAVPAAAVRVVQAVEVQADEAQAVLAAAVQAVPVATVQAVPAAAVQVAEAVEVQAVPAAAVQAVPAVTDQAVQVQAVPAAVVEVQAVEVQAVPEPAVPAAVVPDVAVPAAVQAADHRSPTPAGACTASPRAIPPPSTETVNAVKELWQRSSEGLDQCQKEQLRHLLDRYVDIFAARDEDCTQTRLVQHSIDTGSAPPIRLRPHRLALSKRQLAEDMIHKMLAAGIIEPSSSPWAAPVVLVRKRLGGWRFCVDYRRLNAVTKKDSYPLPRIDDALDYISGSSWFSSLDMRSGYWQVELSPQARAKTAFTFGQGLWQFRVMPFGLCNAPATFERLMERVLADIPRSHCVVYLDDLLVHASDFSKALGHLSGVFSSIRHAGLRLNPAKCHLLQRETTFLGHVVSAEGVATNPEKRPLHRLTDKGKPFAWTNSCDTAFNQLKAALTAAPILAYPHVDLPYVVDTDASGTGIGAVLSQQGGEGERVVGYYSRALSREERNYCVTRRELLAVVMAVHHFRPYLHGNKFLLRTDHASLTWLLSFKQPEGQVARWLEVLQTYDFDIQHRPGQQHNNADALSRRPCVIAECRYCERQEERDRDKPRVSTATINPPDDLSSEQLQQQQESDTTLALIRKWLELPRRPEWPAVSPHGTDIKAYYSQWGNIELRNGLLFRRWRAPGQGKDILQLLVPRSLQPQVLQSVHGSIGSGHFGISKTLHRLRGRFYWPGCRQDVEIHVHCCDLCTARKGPTQRSHAPLQQYLVGAPMERVVQESSQCTPAALMFGRELRTPVDLVFGSPPEPEIAGGHEMDYFQRLREHLRVVHDYTRQVQASSGVRQKRAYDSHCRGQPFQPGDKVWVYCPDRKKGISPKLCSHWRGPAEVVARLSDVVYRTDYLSKPPKFICLPDAQFANVVNLVT</sequence>
<proteinExistence type="inferred from homology"/>
<accession>A0AAV2KYJ9</accession>
<keyword evidence="8" id="KW-1185">Reference proteome</keyword>
<feature type="region of interest" description="Disordered" evidence="5">
    <location>
        <begin position="810"/>
        <end position="836"/>
    </location>
</feature>
<evidence type="ECO:0000256" key="5">
    <source>
        <dbReference type="SAM" id="MobiDB-lite"/>
    </source>
</evidence>